<gene>
    <name evidence="1" type="ORF">SNAT2548_LOCUS2486</name>
</gene>
<accession>A0A812I477</accession>
<dbReference type="AlphaFoldDB" id="A0A812I477"/>
<reference evidence="1" key="1">
    <citation type="submission" date="2021-02" db="EMBL/GenBank/DDBJ databases">
        <authorList>
            <person name="Dougan E. K."/>
            <person name="Rhodes N."/>
            <person name="Thang M."/>
            <person name="Chan C."/>
        </authorList>
    </citation>
    <scope>NUCLEOTIDE SEQUENCE</scope>
</reference>
<dbReference type="EMBL" id="CAJNDS010000147">
    <property type="protein sequence ID" value="CAE6970423.1"/>
    <property type="molecule type" value="Genomic_DNA"/>
</dbReference>
<evidence type="ECO:0000313" key="1">
    <source>
        <dbReference type="EMBL" id="CAE6970423.1"/>
    </source>
</evidence>
<comment type="caution">
    <text evidence="1">The sequence shown here is derived from an EMBL/GenBank/DDBJ whole genome shotgun (WGS) entry which is preliminary data.</text>
</comment>
<proteinExistence type="predicted"/>
<dbReference type="Proteomes" id="UP000604046">
    <property type="component" value="Unassembled WGS sequence"/>
</dbReference>
<evidence type="ECO:0000313" key="2">
    <source>
        <dbReference type="Proteomes" id="UP000604046"/>
    </source>
</evidence>
<organism evidence="1 2">
    <name type="scientific">Symbiodinium natans</name>
    <dbReference type="NCBI Taxonomy" id="878477"/>
    <lineage>
        <taxon>Eukaryota</taxon>
        <taxon>Sar</taxon>
        <taxon>Alveolata</taxon>
        <taxon>Dinophyceae</taxon>
        <taxon>Suessiales</taxon>
        <taxon>Symbiodiniaceae</taxon>
        <taxon>Symbiodinium</taxon>
    </lineage>
</organism>
<dbReference type="OrthoDB" id="444344at2759"/>
<name>A0A812I477_9DINO</name>
<keyword evidence="2" id="KW-1185">Reference proteome</keyword>
<sequence length="379" mass="39770">MVIACARLRTRDCFSGLTGLHLTDVQWEQAARDLAHAGLGLRSVARDAPAAYLASVGGCAQACRELDPGYAASGLASDPTVLLAASSFSALLAQPLASHLALGMRQKALTALCDAASWSQHLLVSSVTARALLRSEAEQGARAWLAAVPVAKTRMEGAAFVMELRRRLGVPDAPGDAWYPKCDGIMDRFALHAGTCAAGGERTQRHNALRDLLASWADRAGLQPEVEKAGLLLPQRPGEAQLSRPADIFLPSLSGAPAALDLAVTAPQRQESLAQAGQHALASASQYAETKRAYLQTAHACASQGVRFVPLVVESTGAWEPAASKTLQLLSRAVAARTGADAGILHAELLQEVSVLLRSHHARAALRRRAEASAQDGAA</sequence>
<protein>
    <submittedName>
        <fullName evidence="1">Uncharacterized protein</fullName>
    </submittedName>
</protein>